<dbReference type="PANTHER" id="PTHR31618">
    <property type="entry name" value="MECHANOSENSITIVE ION CHANNEL PROTEIN 5"/>
    <property type="match status" value="1"/>
</dbReference>
<dbReference type="Proteomes" id="UP000826656">
    <property type="component" value="Unassembled WGS sequence"/>
</dbReference>
<proteinExistence type="inferred from homology"/>
<reference evidence="3 4" key="1">
    <citation type="journal article" date="2021" name="bioRxiv">
        <title>Chromosome-scale and haplotype-resolved genome assembly of a tetraploid potato cultivar.</title>
        <authorList>
            <person name="Sun H."/>
            <person name="Jiao W.-B."/>
            <person name="Krause K."/>
            <person name="Campoy J.A."/>
            <person name="Goel M."/>
            <person name="Folz-Donahue K."/>
            <person name="Kukat C."/>
            <person name="Huettel B."/>
            <person name="Schneeberger K."/>
        </authorList>
    </citation>
    <scope>NUCLEOTIDE SEQUENCE [LARGE SCALE GENOMIC DNA]</scope>
    <source>
        <strain evidence="3">SolTubOtavaFocal</strain>
        <tissue evidence="3">Leaves</tissue>
    </source>
</reference>
<dbReference type="InterPro" id="IPR016688">
    <property type="entry name" value="MscS-like_plants/fungi"/>
</dbReference>
<evidence type="ECO:0000256" key="1">
    <source>
        <dbReference type="ARBA" id="ARBA00004141"/>
    </source>
</evidence>
<comment type="caution">
    <text evidence="3">The sequence shown here is derived from an EMBL/GenBank/DDBJ whole genome shotgun (WGS) entry which is preliminary data.</text>
</comment>
<keyword evidence="4" id="KW-1185">Reference proteome</keyword>
<name>A0ABQ7WR36_SOLTU</name>
<protein>
    <submittedName>
        <fullName evidence="3">Uncharacterized protein</fullName>
    </submittedName>
</protein>
<dbReference type="EMBL" id="JAIVGD010000001">
    <property type="protein sequence ID" value="KAH0782716.1"/>
    <property type="molecule type" value="Genomic_DNA"/>
</dbReference>
<dbReference type="PANTHER" id="PTHR31618:SF1">
    <property type="entry name" value="EF-HAND DOMAIN-CONTAINING PROTEIN"/>
    <property type="match status" value="1"/>
</dbReference>
<evidence type="ECO:0000256" key="2">
    <source>
        <dbReference type="ARBA" id="ARBA00008017"/>
    </source>
</evidence>
<comment type="similarity">
    <text evidence="2">Belongs to the MscS (TC 1.A.23) family.</text>
</comment>
<evidence type="ECO:0000313" key="3">
    <source>
        <dbReference type="EMBL" id="KAH0782716.1"/>
    </source>
</evidence>
<organism evidence="3 4">
    <name type="scientific">Solanum tuberosum</name>
    <name type="common">Potato</name>
    <dbReference type="NCBI Taxonomy" id="4113"/>
    <lineage>
        <taxon>Eukaryota</taxon>
        <taxon>Viridiplantae</taxon>
        <taxon>Streptophyta</taxon>
        <taxon>Embryophyta</taxon>
        <taxon>Tracheophyta</taxon>
        <taxon>Spermatophyta</taxon>
        <taxon>Magnoliopsida</taxon>
        <taxon>eudicotyledons</taxon>
        <taxon>Gunneridae</taxon>
        <taxon>Pentapetalae</taxon>
        <taxon>asterids</taxon>
        <taxon>lamiids</taxon>
        <taxon>Solanales</taxon>
        <taxon>Solanaceae</taxon>
        <taxon>Solanoideae</taxon>
        <taxon>Solaneae</taxon>
        <taxon>Solanum</taxon>
    </lineage>
</organism>
<evidence type="ECO:0000313" key="4">
    <source>
        <dbReference type="Proteomes" id="UP000826656"/>
    </source>
</evidence>
<accession>A0ABQ7WR36</accession>
<gene>
    <name evidence="3" type="ORF">KY290_002314</name>
</gene>
<sequence length="135" mass="16332">MRYHYSEKNTAKTTFKAIIFLFEMHPFDVGHCVEIDRVHVYSDQNKSDNWYPDTSVAMRDIEDLNRIRWSVWITHTMNFKDMRERWARRALLVEEMVNIFRELDIEYHMLPLDVNVHNMPQLLLSRVPSNWSLCA</sequence>
<comment type="subcellular location">
    <subcellularLocation>
        <location evidence="1">Membrane</location>
        <topology evidence="1">Multi-pass membrane protein</topology>
    </subcellularLocation>
</comment>